<proteinExistence type="predicted"/>
<evidence type="ECO:0000313" key="1">
    <source>
        <dbReference type="EMBL" id="GFY56209.1"/>
    </source>
</evidence>
<organism evidence="1 2">
    <name type="scientific">Trichonephila inaurata madagascariensis</name>
    <dbReference type="NCBI Taxonomy" id="2747483"/>
    <lineage>
        <taxon>Eukaryota</taxon>
        <taxon>Metazoa</taxon>
        <taxon>Ecdysozoa</taxon>
        <taxon>Arthropoda</taxon>
        <taxon>Chelicerata</taxon>
        <taxon>Arachnida</taxon>
        <taxon>Araneae</taxon>
        <taxon>Araneomorphae</taxon>
        <taxon>Entelegynae</taxon>
        <taxon>Araneoidea</taxon>
        <taxon>Nephilidae</taxon>
        <taxon>Trichonephila</taxon>
        <taxon>Trichonephila inaurata</taxon>
    </lineage>
</organism>
<gene>
    <name evidence="1" type="ORF">TNIN_100161</name>
</gene>
<protein>
    <submittedName>
        <fullName evidence="1">Uncharacterized protein</fullName>
    </submittedName>
</protein>
<dbReference type="Proteomes" id="UP000886998">
    <property type="component" value="Unassembled WGS sequence"/>
</dbReference>
<dbReference type="AlphaFoldDB" id="A0A8X7C8T3"/>
<name>A0A8X7C8T3_9ARAC</name>
<keyword evidence="2" id="KW-1185">Reference proteome</keyword>
<evidence type="ECO:0000313" key="2">
    <source>
        <dbReference type="Proteomes" id="UP000886998"/>
    </source>
</evidence>
<dbReference type="EMBL" id="BMAV01010827">
    <property type="protein sequence ID" value="GFY56209.1"/>
    <property type="molecule type" value="Genomic_DNA"/>
</dbReference>
<comment type="caution">
    <text evidence="1">The sequence shown here is derived from an EMBL/GenBank/DDBJ whole genome shotgun (WGS) entry which is preliminary data.</text>
</comment>
<reference evidence="1" key="1">
    <citation type="submission" date="2020-08" db="EMBL/GenBank/DDBJ databases">
        <title>Multicomponent nature underlies the extraordinary mechanical properties of spider dragline silk.</title>
        <authorList>
            <person name="Kono N."/>
            <person name="Nakamura H."/>
            <person name="Mori M."/>
            <person name="Yoshida Y."/>
            <person name="Ohtoshi R."/>
            <person name="Malay A.D."/>
            <person name="Moran D.A.P."/>
            <person name="Tomita M."/>
            <person name="Numata K."/>
            <person name="Arakawa K."/>
        </authorList>
    </citation>
    <scope>NUCLEOTIDE SEQUENCE</scope>
</reference>
<sequence length="123" mass="13942">MEVFDPGFPATHDYSTFNFITKKSRGIPSDTDGTLQKTFGNVFTLDLESIFGSTTNFSEEGKSIDSAFLDLEKLFLPQKSGYREANNLNLNLSGMKILPFLKKNLLWLVLLRNIPKNPDDIQY</sequence>
<accession>A0A8X7C8T3</accession>
<dbReference type="OrthoDB" id="409048at2759"/>